<proteinExistence type="predicted"/>
<dbReference type="Proteomes" id="UP000824071">
    <property type="component" value="Unassembled WGS sequence"/>
</dbReference>
<sequence>MSRLRRARVHVLSVQDMDGDAQTTELVADGALLQTASGVRVTYSHGENGAYLRTTVETVGSREVRVRHSGDVRSELVFEAGAAHETPYETPYGVLPLRIFTESVENAWGDGGGELRFAYALTFPGQAPVRTRVRLLVETQGTGEKNDV</sequence>
<gene>
    <name evidence="1" type="ORF">IAC53_06870</name>
</gene>
<name>A0A9D1IF28_9FIRM</name>
<dbReference type="AlphaFoldDB" id="A0A9D1IF28"/>
<dbReference type="Pfam" id="PF09148">
    <property type="entry name" value="DUF1934"/>
    <property type="match status" value="1"/>
</dbReference>
<dbReference type="InterPro" id="IPR015231">
    <property type="entry name" value="DUF1934"/>
</dbReference>
<reference evidence="1" key="1">
    <citation type="submission" date="2020-10" db="EMBL/GenBank/DDBJ databases">
        <authorList>
            <person name="Gilroy R."/>
        </authorList>
    </citation>
    <scope>NUCLEOTIDE SEQUENCE</scope>
    <source>
        <strain evidence="1">ChiGjej1B1-19959</strain>
    </source>
</reference>
<evidence type="ECO:0000313" key="2">
    <source>
        <dbReference type="Proteomes" id="UP000824071"/>
    </source>
</evidence>
<reference evidence="1" key="2">
    <citation type="journal article" date="2021" name="PeerJ">
        <title>Extensive microbial diversity within the chicken gut microbiome revealed by metagenomics and culture.</title>
        <authorList>
            <person name="Gilroy R."/>
            <person name="Ravi A."/>
            <person name="Getino M."/>
            <person name="Pursley I."/>
            <person name="Horton D.L."/>
            <person name="Alikhan N.F."/>
            <person name="Baker D."/>
            <person name="Gharbi K."/>
            <person name="Hall N."/>
            <person name="Watson M."/>
            <person name="Adriaenssens E.M."/>
            <person name="Foster-Nyarko E."/>
            <person name="Jarju S."/>
            <person name="Secka A."/>
            <person name="Antonio M."/>
            <person name="Oren A."/>
            <person name="Chaudhuri R.R."/>
            <person name="La Ragione R."/>
            <person name="Hildebrand F."/>
            <person name="Pallen M.J."/>
        </authorList>
    </citation>
    <scope>NUCLEOTIDE SEQUENCE</scope>
    <source>
        <strain evidence="1">ChiGjej1B1-19959</strain>
    </source>
</reference>
<dbReference type="EMBL" id="DVMW01000039">
    <property type="protein sequence ID" value="HIU36305.1"/>
    <property type="molecule type" value="Genomic_DNA"/>
</dbReference>
<dbReference type="Gene3D" id="2.40.128.20">
    <property type="match status" value="1"/>
</dbReference>
<dbReference type="InterPro" id="IPR012674">
    <property type="entry name" value="Calycin"/>
</dbReference>
<evidence type="ECO:0000313" key="1">
    <source>
        <dbReference type="EMBL" id="HIU36305.1"/>
    </source>
</evidence>
<dbReference type="SUPFAM" id="SSF50814">
    <property type="entry name" value="Lipocalins"/>
    <property type="match status" value="1"/>
</dbReference>
<accession>A0A9D1IF28</accession>
<protein>
    <submittedName>
        <fullName evidence="1">DUF1934 domain-containing protein</fullName>
    </submittedName>
</protein>
<comment type="caution">
    <text evidence="1">The sequence shown here is derived from an EMBL/GenBank/DDBJ whole genome shotgun (WGS) entry which is preliminary data.</text>
</comment>
<organism evidence="1 2">
    <name type="scientific">Candidatus Fimenecus excrementigallinarum</name>
    <dbReference type="NCBI Taxonomy" id="2840816"/>
    <lineage>
        <taxon>Bacteria</taxon>
        <taxon>Bacillati</taxon>
        <taxon>Bacillota</taxon>
        <taxon>Clostridia</taxon>
        <taxon>Candidatus Fimenecus</taxon>
    </lineage>
</organism>